<dbReference type="AlphaFoldDB" id="A0A929FCH5"/>
<dbReference type="Proteomes" id="UP000615026">
    <property type="component" value="Unassembled WGS sequence"/>
</dbReference>
<dbReference type="GO" id="GO:0005975">
    <property type="term" value="P:carbohydrate metabolic process"/>
    <property type="evidence" value="ECO:0007669"/>
    <property type="project" value="InterPro"/>
</dbReference>
<evidence type="ECO:0000256" key="3">
    <source>
        <dbReference type="ARBA" id="ARBA00023295"/>
    </source>
</evidence>
<name>A0A929FCH5_LEPEC</name>
<evidence type="ECO:0000313" key="5">
    <source>
        <dbReference type="Proteomes" id="UP000615026"/>
    </source>
</evidence>
<keyword evidence="3" id="KW-0326">Glycosidase</keyword>
<evidence type="ECO:0000313" key="4">
    <source>
        <dbReference type="EMBL" id="MBE9070072.1"/>
    </source>
</evidence>
<dbReference type="InterPro" id="IPR002037">
    <property type="entry name" value="Glyco_hydro_8"/>
</dbReference>
<dbReference type="InterPro" id="IPR012341">
    <property type="entry name" value="6hp_glycosidase-like_sf"/>
</dbReference>
<dbReference type="PRINTS" id="PR00735">
    <property type="entry name" value="GLHYDRLASE8"/>
</dbReference>
<comment type="caution">
    <text evidence="4">The sequence shown here is derived from an EMBL/GenBank/DDBJ whole genome shotgun (WGS) entry which is preliminary data.</text>
</comment>
<dbReference type="PROSITE" id="PS51257">
    <property type="entry name" value="PROKAR_LIPOPROTEIN"/>
    <property type="match status" value="1"/>
</dbReference>
<comment type="similarity">
    <text evidence="1">Belongs to the glycosyl hydrolase 8 (cellulase D) family.</text>
</comment>
<sequence>MLSRAVFKWIKRWGCLALVGCIANVFIASCLPPVQSQAVYELPTQLPSGITLETASAGIDRPFFETTWQRYRDRFIQADGRVIDWENDDQRTTSEGQAYAMLRAVLIDDAETFDRVLTWGEQNLERLDDDGLVDHLWAWKWGPDAAPGEAKTWGILDQNFATDADIDAATALIMAARRWKKPAYLNLAKTKLSDIWEFSTADISLTDDLSGRYLLPGPIDAFHPSPETWYLNPSYVAPYAFRIFAQVDRRHDWLELINTGYRMLEESSQISDLGLPSDWVLLHSETPHYRPLPATAPIKSLYGFDAYRVWWRVALDLMWFKSAPAGHYLNDHLPALLDRWQQEQKLSAQIDLAGEAMVDYGATSQYAMVYPAARHLDAEVAESIRAEKLVLADPNDFWDGDSAYYTQNLAWLGLYPSEWVPAAWLTSAS</sequence>
<keyword evidence="5" id="KW-1185">Reference proteome</keyword>
<keyword evidence="2 4" id="KW-0378">Hydrolase</keyword>
<evidence type="ECO:0000256" key="1">
    <source>
        <dbReference type="ARBA" id="ARBA00009209"/>
    </source>
</evidence>
<protein>
    <submittedName>
        <fullName evidence="4">Glycosyl hydrolase</fullName>
    </submittedName>
</protein>
<dbReference type="RefSeq" id="WP_193995958.1">
    <property type="nucleotide sequence ID" value="NZ_JADEXP010000368.1"/>
</dbReference>
<accession>A0A929FCH5</accession>
<evidence type="ECO:0000256" key="2">
    <source>
        <dbReference type="ARBA" id="ARBA00022801"/>
    </source>
</evidence>
<dbReference type="InterPro" id="IPR008928">
    <property type="entry name" value="6-hairpin_glycosidase_sf"/>
</dbReference>
<organism evidence="4 5">
    <name type="scientific">Leptolyngbya cf. ectocarpi LEGE 11479</name>
    <dbReference type="NCBI Taxonomy" id="1828722"/>
    <lineage>
        <taxon>Bacteria</taxon>
        <taxon>Bacillati</taxon>
        <taxon>Cyanobacteriota</taxon>
        <taxon>Cyanophyceae</taxon>
        <taxon>Leptolyngbyales</taxon>
        <taxon>Leptolyngbyaceae</taxon>
        <taxon>Leptolyngbya group</taxon>
        <taxon>Leptolyngbya</taxon>
    </lineage>
</organism>
<dbReference type="Pfam" id="PF01270">
    <property type="entry name" value="Glyco_hydro_8"/>
    <property type="match status" value="1"/>
</dbReference>
<dbReference type="EMBL" id="JADEXP010000368">
    <property type="protein sequence ID" value="MBE9070072.1"/>
    <property type="molecule type" value="Genomic_DNA"/>
</dbReference>
<proteinExistence type="inferred from homology"/>
<dbReference type="Gene3D" id="1.50.10.10">
    <property type="match status" value="1"/>
</dbReference>
<gene>
    <name evidence="4" type="ORF">IQ260_25865</name>
</gene>
<reference evidence="4" key="1">
    <citation type="submission" date="2020-10" db="EMBL/GenBank/DDBJ databases">
        <authorList>
            <person name="Castelo-Branco R."/>
            <person name="Eusebio N."/>
            <person name="Adriana R."/>
            <person name="Vieira A."/>
            <person name="Brugerolle De Fraissinette N."/>
            <person name="Rezende De Castro R."/>
            <person name="Schneider M.P."/>
            <person name="Vasconcelos V."/>
            <person name="Leao P.N."/>
        </authorList>
    </citation>
    <scope>NUCLEOTIDE SEQUENCE</scope>
    <source>
        <strain evidence="4">LEGE 11479</strain>
    </source>
</reference>
<dbReference type="GO" id="GO:0004553">
    <property type="term" value="F:hydrolase activity, hydrolyzing O-glycosyl compounds"/>
    <property type="evidence" value="ECO:0007669"/>
    <property type="project" value="InterPro"/>
</dbReference>
<dbReference type="SUPFAM" id="SSF48208">
    <property type="entry name" value="Six-hairpin glycosidases"/>
    <property type="match status" value="1"/>
</dbReference>